<name>A0A4R8ZAU0_9MICO</name>
<dbReference type="PRINTS" id="PR01438">
    <property type="entry name" value="UNVRSLSTRESS"/>
</dbReference>
<evidence type="ECO:0000259" key="2">
    <source>
        <dbReference type="Pfam" id="PF00582"/>
    </source>
</evidence>
<organism evidence="3 4">
    <name type="scientific">Cryobacterium lyxosi</name>
    <dbReference type="NCBI Taxonomy" id="1259228"/>
    <lineage>
        <taxon>Bacteria</taxon>
        <taxon>Bacillati</taxon>
        <taxon>Actinomycetota</taxon>
        <taxon>Actinomycetes</taxon>
        <taxon>Micrococcales</taxon>
        <taxon>Microbacteriaceae</taxon>
        <taxon>Cryobacterium</taxon>
    </lineage>
</organism>
<feature type="domain" description="UspA" evidence="2">
    <location>
        <begin position="141"/>
        <end position="276"/>
    </location>
</feature>
<dbReference type="InterPro" id="IPR006016">
    <property type="entry name" value="UspA"/>
</dbReference>
<protein>
    <submittedName>
        <fullName evidence="3">Universal stress protein</fullName>
    </submittedName>
</protein>
<comment type="similarity">
    <text evidence="1">Belongs to the universal stress protein A family.</text>
</comment>
<sequence>MTETIVLAVNGGTGSPAALDWVIERARTTQVSLELTTVIDLARLPPTITKDRVLPAYEQMLMDAANRVSRDAPAVQVMTSVRRGAPRHELLISAADADLMVIGTREAAGSLYGTLRHQIAAGVTCPLVIVPTDWTPCNGAIVVGVDDDETSHLAVDFAAREAERLGRELSVVHAWRIPTLLALGWLSAGASPYDEIRMAHAAVLTGVVKRVRAEHPTVMVRDTLEHGSAAVVLTNAAEDADMVVVGTHGRGMMTGLLLGSVVHDLLISMPCPVVVMPHLADIPPLVPNGNLDK</sequence>
<gene>
    <name evidence="3" type="ORF">E3T27_14175</name>
</gene>
<evidence type="ECO:0000313" key="3">
    <source>
        <dbReference type="EMBL" id="TFD23934.1"/>
    </source>
</evidence>
<keyword evidence="4" id="KW-1185">Reference proteome</keyword>
<reference evidence="3 4" key="1">
    <citation type="submission" date="2019-03" db="EMBL/GenBank/DDBJ databases">
        <title>Genomics of glacier-inhabiting Cryobacterium strains.</title>
        <authorList>
            <person name="Liu Q."/>
            <person name="Xin Y.-H."/>
        </authorList>
    </citation>
    <scope>NUCLEOTIDE SEQUENCE [LARGE SCALE GENOMIC DNA]</scope>
    <source>
        <strain evidence="3 4">TMT1-1</strain>
    </source>
</reference>
<dbReference type="Proteomes" id="UP000298424">
    <property type="component" value="Unassembled WGS sequence"/>
</dbReference>
<dbReference type="CDD" id="cd00293">
    <property type="entry name" value="USP-like"/>
    <property type="match status" value="1"/>
</dbReference>
<dbReference type="InterPro" id="IPR006015">
    <property type="entry name" value="Universal_stress_UspA"/>
</dbReference>
<evidence type="ECO:0000256" key="1">
    <source>
        <dbReference type="ARBA" id="ARBA00008791"/>
    </source>
</evidence>
<proteinExistence type="inferred from homology"/>
<dbReference type="Pfam" id="PF00582">
    <property type="entry name" value="Usp"/>
    <property type="match status" value="2"/>
</dbReference>
<feature type="domain" description="UspA" evidence="2">
    <location>
        <begin position="1"/>
        <end position="131"/>
    </location>
</feature>
<dbReference type="PANTHER" id="PTHR46268:SF6">
    <property type="entry name" value="UNIVERSAL STRESS PROTEIN UP12"/>
    <property type="match status" value="1"/>
</dbReference>
<dbReference type="PANTHER" id="PTHR46268">
    <property type="entry name" value="STRESS RESPONSE PROTEIN NHAX"/>
    <property type="match status" value="1"/>
</dbReference>
<dbReference type="SUPFAM" id="SSF52402">
    <property type="entry name" value="Adenine nucleotide alpha hydrolases-like"/>
    <property type="match status" value="2"/>
</dbReference>
<accession>A0A4R8ZAU0</accession>
<dbReference type="OrthoDB" id="4931198at2"/>
<comment type="caution">
    <text evidence="3">The sequence shown here is derived from an EMBL/GenBank/DDBJ whole genome shotgun (WGS) entry which is preliminary data.</text>
</comment>
<dbReference type="InterPro" id="IPR014729">
    <property type="entry name" value="Rossmann-like_a/b/a_fold"/>
</dbReference>
<dbReference type="AlphaFoldDB" id="A0A4R8ZAU0"/>
<dbReference type="Gene3D" id="3.40.50.620">
    <property type="entry name" value="HUPs"/>
    <property type="match status" value="2"/>
</dbReference>
<dbReference type="RefSeq" id="WP_134573472.1">
    <property type="nucleotide sequence ID" value="NZ_SOGT01000015.1"/>
</dbReference>
<evidence type="ECO:0000313" key="4">
    <source>
        <dbReference type="Proteomes" id="UP000298424"/>
    </source>
</evidence>
<dbReference type="EMBL" id="SOGT01000015">
    <property type="protein sequence ID" value="TFD23934.1"/>
    <property type="molecule type" value="Genomic_DNA"/>
</dbReference>